<name>A0ABP1AVR8_9BRYO</name>
<evidence type="ECO:0000313" key="3">
    <source>
        <dbReference type="Proteomes" id="UP001497522"/>
    </source>
</evidence>
<feature type="transmembrane region" description="Helical" evidence="1">
    <location>
        <begin position="12"/>
        <end position="31"/>
    </location>
</feature>
<keyword evidence="1" id="KW-1133">Transmembrane helix</keyword>
<proteinExistence type="predicted"/>
<keyword evidence="3" id="KW-1185">Reference proteome</keyword>
<keyword evidence="1" id="KW-0812">Transmembrane</keyword>
<evidence type="ECO:0000313" key="2">
    <source>
        <dbReference type="EMBL" id="CAK9866694.1"/>
    </source>
</evidence>
<dbReference type="EMBL" id="OZ023717">
    <property type="protein sequence ID" value="CAK9866694.1"/>
    <property type="molecule type" value="Genomic_DNA"/>
</dbReference>
<evidence type="ECO:0000256" key="1">
    <source>
        <dbReference type="SAM" id="Phobius"/>
    </source>
</evidence>
<accession>A0ABP1AVR8</accession>
<dbReference type="Proteomes" id="UP001497522">
    <property type="component" value="Chromosome 16"/>
</dbReference>
<organism evidence="2 3">
    <name type="scientific">Sphagnum jensenii</name>
    <dbReference type="NCBI Taxonomy" id="128206"/>
    <lineage>
        <taxon>Eukaryota</taxon>
        <taxon>Viridiplantae</taxon>
        <taxon>Streptophyta</taxon>
        <taxon>Embryophyta</taxon>
        <taxon>Bryophyta</taxon>
        <taxon>Sphagnophytina</taxon>
        <taxon>Sphagnopsida</taxon>
        <taxon>Sphagnales</taxon>
        <taxon>Sphagnaceae</taxon>
        <taxon>Sphagnum</taxon>
    </lineage>
</organism>
<reference evidence="2" key="1">
    <citation type="submission" date="2024-03" db="EMBL/GenBank/DDBJ databases">
        <authorList>
            <consortium name="ELIXIR-Norway"/>
            <consortium name="Elixir Norway"/>
        </authorList>
    </citation>
    <scope>NUCLEOTIDE SEQUENCE</scope>
</reference>
<sequence>MVRSRMAEGLSPWVPATILGIFLLITTLPYSSRPGAPVLAIAYQAAPPIKAAYSGSLFLLRLLWLPVLLIVLFEWFIPAGSWKRSGQFHAVDGYGRPAYSYADRTALRVAPAYNSRGGSSWSRSRYGRPSWTAYHKQNNYTVQNWFWTSFMDFGGHWVLIFLGIMVFSIVVGWWSTAYYYAVPSSTYAFSFPWSLFLPWWPIVVVQPY</sequence>
<keyword evidence="1" id="KW-0472">Membrane</keyword>
<gene>
    <name evidence="2" type="ORF">CSSPJE1EN2_LOCUS9689</name>
</gene>
<feature type="transmembrane region" description="Helical" evidence="1">
    <location>
        <begin position="187"/>
        <end position="205"/>
    </location>
</feature>
<feature type="transmembrane region" description="Helical" evidence="1">
    <location>
        <begin position="51"/>
        <end position="77"/>
    </location>
</feature>
<feature type="transmembrane region" description="Helical" evidence="1">
    <location>
        <begin position="157"/>
        <end position="181"/>
    </location>
</feature>
<protein>
    <submittedName>
        <fullName evidence="2">Uncharacterized protein</fullName>
    </submittedName>
</protein>